<accession>A0A0G1E4F6</accession>
<dbReference type="AlphaFoldDB" id="A0A0G1E4F6"/>
<dbReference type="NCBIfam" id="TIGR00114">
    <property type="entry name" value="lumazine-synth"/>
    <property type="match status" value="1"/>
</dbReference>
<sequence>MVQNVKKLKLEPFDARDWRLGIVRSQFNNHITSQLQKSVLVRAKKYGLKIDMITIAEVAGAIEVPLMLQRLAASGKYQALVAISCIIRGETAHFEYVSKYVTEGILRVQLDYKIPIAFSVLTCDNEEQALARTKIGGDHLDAALHQARLLQEI</sequence>
<organism evidence="8 9">
    <name type="scientific">Candidatus Daviesbacteria bacterium GW2011_GWA2_42_7</name>
    <dbReference type="NCBI Taxonomy" id="1618425"/>
    <lineage>
        <taxon>Bacteria</taxon>
        <taxon>Candidatus Daviesiibacteriota</taxon>
    </lineage>
</organism>
<dbReference type="SUPFAM" id="SSF52121">
    <property type="entry name" value="Lumazine synthase"/>
    <property type="match status" value="1"/>
</dbReference>
<feature type="binding site" evidence="7">
    <location>
        <position position="27"/>
    </location>
    <ligand>
        <name>5-amino-6-(D-ribitylamino)uracil</name>
        <dbReference type="ChEBI" id="CHEBI:15934"/>
    </ligand>
</feature>
<feature type="binding site" evidence="7">
    <location>
        <position position="132"/>
    </location>
    <ligand>
        <name>(2S)-2-hydroxy-3-oxobutyl phosphate</name>
        <dbReference type="ChEBI" id="CHEBI:58830"/>
    </ligand>
</feature>
<evidence type="ECO:0000256" key="5">
    <source>
        <dbReference type="ARBA" id="ARBA00022679"/>
    </source>
</evidence>
<comment type="catalytic activity">
    <reaction evidence="6 7">
        <text>(2S)-2-hydroxy-3-oxobutyl phosphate + 5-amino-6-(D-ribitylamino)uracil = 6,7-dimethyl-8-(1-D-ribityl)lumazine + phosphate + 2 H2O + H(+)</text>
        <dbReference type="Rhea" id="RHEA:26152"/>
        <dbReference type="ChEBI" id="CHEBI:15377"/>
        <dbReference type="ChEBI" id="CHEBI:15378"/>
        <dbReference type="ChEBI" id="CHEBI:15934"/>
        <dbReference type="ChEBI" id="CHEBI:43474"/>
        <dbReference type="ChEBI" id="CHEBI:58201"/>
        <dbReference type="ChEBI" id="CHEBI:58830"/>
        <dbReference type="EC" id="2.5.1.78"/>
    </reaction>
</comment>
<feature type="binding site" evidence="7">
    <location>
        <begin position="61"/>
        <end position="63"/>
    </location>
    <ligand>
        <name>5-amino-6-(D-ribitylamino)uracil</name>
        <dbReference type="ChEBI" id="CHEBI:15934"/>
    </ligand>
</feature>
<keyword evidence="5 7" id="KW-0808">Transferase</keyword>
<reference evidence="8 9" key="1">
    <citation type="journal article" date="2015" name="Nature">
        <title>rRNA introns, odd ribosomes, and small enigmatic genomes across a large radiation of phyla.</title>
        <authorList>
            <person name="Brown C.T."/>
            <person name="Hug L.A."/>
            <person name="Thomas B.C."/>
            <person name="Sharon I."/>
            <person name="Castelle C.J."/>
            <person name="Singh A."/>
            <person name="Wilkins M.J."/>
            <person name="Williams K.H."/>
            <person name="Banfield J.F."/>
        </authorList>
    </citation>
    <scope>NUCLEOTIDE SEQUENCE [LARGE SCALE GENOMIC DNA]</scope>
</reference>
<dbReference type="InterPro" id="IPR034964">
    <property type="entry name" value="LS"/>
</dbReference>
<dbReference type="Gene3D" id="3.40.50.960">
    <property type="entry name" value="Lumazine/riboflavin synthase"/>
    <property type="match status" value="1"/>
</dbReference>
<feature type="binding site" evidence="7">
    <location>
        <position position="118"/>
    </location>
    <ligand>
        <name>5-amino-6-(D-ribitylamino)uracil</name>
        <dbReference type="ChEBI" id="CHEBI:15934"/>
    </ligand>
</feature>
<dbReference type="EMBL" id="LCEJ01000053">
    <property type="protein sequence ID" value="KKS69478.1"/>
    <property type="molecule type" value="Genomic_DNA"/>
</dbReference>
<feature type="active site" description="Proton donor" evidence="7">
    <location>
        <position position="93"/>
    </location>
</feature>
<comment type="similarity">
    <text evidence="2 7">Belongs to the DMRL synthase family.</text>
</comment>
<dbReference type="PANTHER" id="PTHR21058">
    <property type="entry name" value="6,7-DIMETHYL-8-RIBITYLLUMAZINE SYNTHASE DMRL SYNTHASE LUMAZINE SYNTHASE"/>
    <property type="match status" value="1"/>
</dbReference>
<name>A0A0G1E4F6_9BACT</name>
<proteinExistence type="inferred from homology"/>
<feature type="binding site" evidence="7">
    <location>
        <begin position="90"/>
        <end position="91"/>
    </location>
    <ligand>
        <name>(2S)-2-hydroxy-3-oxobutyl phosphate</name>
        <dbReference type="ChEBI" id="CHEBI:58830"/>
    </ligand>
</feature>
<dbReference type="EC" id="2.5.1.78" evidence="3 7"/>
<dbReference type="CDD" id="cd09209">
    <property type="entry name" value="Lumazine_synthase-I"/>
    <property type="match status" value="1"/>
</dbReference>
<dbReference type="UniPathway" id="UPA00275">
    <property type="reaction ID" value="UER00404"/>
</dbReference>
<evidence type="ECO:0000256" key="2">
    <source>
        <dbReference type="ARBA" id="ARBA00007424"/>
    </source>
</evidence>
<protein>
    <recommendedName>
        <fullName evidence="3 7">6,7-dimethyl-8-ribityllumazine synthase</fullName>
        <shortName evidence="7">DMRL synthase</shortName>
        <shortName evidence="7">LS</shortName>
        <shortName evidence="7">Lumazine synthase</shortName>
        <ecNumber evidence="3 7">2.5.1.78</ecNumber>
    </recommendedName>
</protein>
<dbReference type="GO" id="GO:0005829">
    <property type="term" value="C:cytosol"/>
    <property type="evidence" value="ECO:0007669"/>
    <property type="project" value="TreeGrafter"/>
</dbReference>
<evidence type="ECO:0000313" key="8">
    <source>
        <dbReference type="EMBL" id="KKS69478.1"/>
    </source>
</evidence>
<dbReference type="InterPro" id="IPR002180">
    <property type="entry name" value="LS/RS"/>
</dbReference>
<comment type="function">
    <text evidence="7">Catalyzes the formation of 6,7-dimethyl-8-ribityllumazine by condensation of 5-amino-6-(D-ribitylamino)uracil with 3,4-dihydroxy-2-butanone 4-phosphate. This is the penultimate step in the biosynthesis of riboflavin.</text>
</comment>
<evidence type="ECO:0000256" key="6">
    <source>
        <dbReference type="ARBA" id="ARBA00048785"/>
    </source>
</evidence>
<evidence type="ECO:0000256" key="4">
    <source>
        <dbReference type="ARBA" id="ARBA00022619"/>
    </source>
</evidence>
<dbReference type="Proteomes" id="UP000034785">
    <property type="component" value="Unassembled WGS sequence"/>
</dbReference>
<gene>
    <name evidence="7" type="primary">ribH</name>
    <name evidence="8" type="ORF">UV41_C0053G0004</name>
</gene>
<dbReference type="PANTHER" id="PTHR21058:SF0">
    <property type="entry name" value="6,7-DIMETHYL-8-RIBITYLLUMAZINE SYNTHASE"/>
    <property type="match status" value="1"/>
</dbReference>
<dbReference type="HAMAP" id="MF_00178">
    <property type="entry name" value="Lumazine_synth"/>
    <property type="match status" value="1"/>
</dbReference>
<evidence type="ECO:0000256" key="1">
    <source>
        <dbReference type="ARBA" id="ARBA00004917"/>
    </source>
</evidence>
<comment type="caution">
    <text evidence="8">The sequence shown here is derived from an EMBL/GenBank/DDBJ whole genome shotgun (WGS) entry which is preliminary data.</text>
</comment>
<keyword evidence="4 7" id="KW-0686">Riboflavin biosynthesis</keyword>
<dbReference type="GO" id="GO:0000906">
    <property type="term" value="F:6,7-dimethyl-8-ribityllumazine synthase activity"/>
    <property type="evidence" value="ECO:0007669"/>
    <property type="project" value="UniProtKB-UniRule"/>
</dbReference>
<dbReference type="InterPro" id="IPR036467">
    <property type="entry name" value="LS/RS_sf"/>
</dbReference>
<dbReference type="GO" id="GO:0009349">
    <property type="term" value="C:riboflavin synthase complex"/>
    <property type="evidence" value="ECO:0007669"/>
    <property type="project" value="UniProtKB-UniRule"/>
</dbReference>
<evidence type="ECO:0000256" key="7">
    <source>
        <dbReference type="HAMAP-Rule" id="MF_00178"/>
    </source>
</evidence>
<dbReference type="GO" id="GO:0009231">
    <property type="term" value="P:riboflavin biosynthetic process"/>
    <property type="evidence" value="ECO:0007669"/>
    <property type="project" value="UniProtKB-UniRule"/>
</dbReference>
<evidence type="ECO:0000313" key="9">
    <source>
        <dbReference type="Proteomes" id="UP000034785"/>
    </source>
</evidence>
<comment type="pathway">
    <text evidence="1 7">Cofactor biosynthesis; riboflavin biosynthesis; riboflavin from 2-hydroxy-3-oxobutyl phosphate and 5-amino-6-(D-ribitylamino)uracil: step 1/2.</text>
</comment>
<feature type="binding site" evidence="7">
    <location>
        <begin position="85"/>
        <end position="87"/>
    </location>
    <ligand>
        <name>5-amino-6-(D-ribitylamino)uracil</name>
        <dbReference type="ChEBI" id="CHEBI:15934"/>
    </ligand>
</feature>
<dbReference type="Pfam" id="PF00885">
    <property type="entry name" value="DMRL_synthase"/>
    <property type="match status" value="1"/>
</dbReference>
<evidence type="ECO:0000256" key="3">
    <source>
        <dbReference type="ARBA" id="ARBA00012664"/>
    </source>
</evidence>